<dbReference type="RefSeq" id="XP_024706752.1">
    <property type="nucleotide sequence ID" value="XM_024855389.1"/>
</dbReference>
<keyword evidence="1" id="KW-1133">Transmembrane helix</keyword>
<feature type="transmembrane region" description="Helical" evidence="1">
    <location>
        <begin position="111"/>
        <end position="135"/>
    </location>
</feature>
<evidence type="ECO:0000256" key="1">
    <source>
        <dbReference type="SAM" id="Phobius"/>
    </source>
</evidence>
<feature type="transmembrane region" description="Helical" evidence="1">
    <location>
        <begin position="189"/>
        <end position="208"/>
    </location>
</feature>
<accession>A0A2I2GEZ2</accession>
<reference evidence="2 3" key="1">
    <citation type="submission" date="2016-12" db="EMBL/GenBank/DDBJ databases">
        <title>The genomes of Aspergillus section Nigri reveals drivers in fungal speciation.</title>
        <authorList>
            <consortium name="DOE Joint Genome Institute"/>
            <person name="Vesth T.C."/>
            <person name="Nybo J."/>
            <person name="Theobald S."/>
            <person name="Brandl J."/>
            <person name="Frisvad J.C."/>
            <person name="Nielsen K.F."/>
            <person name="Lyhne E.K."/>
            <person name="Kogle M.E."/>
            <person name="Kuo A."/>
            <person name="Riley R."/>
            <person name="Clum A."/>
            <person name="Nolan M."/>
            <person name="Lipzen A."/>
            <person name="Salamov A."/>
            <person name="Henrissat B."/>
            <person name="Wiebenga A."/>
            <person name="De Vries R.P."/>
            <person name="Grigoriev I.V."/>
            <person name="Mortensen U.H."/>
            <person name="Andersen M.R."/>
            <person name="Baker S.E."/>
        </authorList>
    </citation>
    <scope>NUCLEOTIDE SEQUENCE [LARGE SCALE GENOMIC DNA]</scope>
    <source>
        <strain evidence="2 3">IBT 23096</strain>
    </source>
</reference>
<keyword evidence="1" id="KW-0472">Membrane</keyword>
<dbReference type="OrthoDB" id="3449024at2759"/>
<feature type="transmembrane region" description="Helical" evidence="1">
    <location>
        <begin position="79"/>
        <end position="99"/>
    </location>
</feature>
<organism evidence="2 3">
    <name type="scientific">Aspergillus steynii IBT 23096</name>
    <dbReference type="NCBI Taxonomy" id="1392250"/>
    <lineage>
        <taxon>Eukaryota</taxon>
        <taxon>Fungi</taxon>
        <taxon>Dikarya</taxon>
        <taxon>Ascomycota</taxon>
        <taxon>Pezizomycotina</taxon>
        <taxon>Eurotiomycetes</taxon>
        <taxon>Eurotiomycetidae</taxon>
        <taxon>Eurotiales</taxon>
        <taxon>Aspergillaceae</taxon>
        <taxon>Aspergillus</taxon>
        <taxon>Aspergillus subgen. Circumdati</taxon>
    </lineage>
</organism>
<evidence type="ECO:0000313" key="2">
    <source>
        <dbReference type="EMBL" id="PLB51450.1"/>
    </source>
</evidence>
<comment type="caution">
    <text evidence="2">The sequence shown here is derived from an EMBL/GenBank/DDBJ whole genome shotgun (WGS) entry which is preliminary data.</text>
</comment>
<sequence length="254" mass="28037">MMLNLKQVLLRESEISSSTQRHPLSKITATRAQLLCWPVSTLFLLAILPASVNLPPVNPVLGPRAVAQHYRDHYQGFRAGVAFVHLSAVFYPFYAIAVSTVLSHIPNVNPVLVMAQAAAGIAIGVTFMTLGVLFGTITFRLDRDPPLIQLISDLAWLYFTLLSAMLIVQNILVGILIHSDCRQRPILPVWLAWAHWSTPVGCIGIWVTHCFQRGPFAWNGGLSFWSPVVGYIAQALVNTVLFWIAAGEIEEVSN</sequence>
<feature type="transmembrane region" description="Helical" evidence="1">
    <location>
        <begin position="228"/>
        <end position="246"/>
    </location>
</feature>
<dbReference type="Proteomes" id="UP000234275">
    <property type="component" value="Unassembled WGS sequence"/>
</dbReference>
<dbReference type="GeneID" id="36563096"/>
<protein>
    <submittedName>
        <fullName evidence="2">Integral membrane protein</fullName>
    </submittedName>
</protein>
<dbReference type="VEuPathDB" id="FungiDB:P170DRAFT_79995"/>
<proteinExistence type="predicted"/>
<feature type="transmembrane region" description="Helical" evidence="1">
    <location>
        <begin position="155"/>
        <end position="177"/>
    </location>
</feature>
<gene>
    <name evidence="2" type="ORF">P170DRAFT_79995</name>
</gene>
<feature type="transmembrane region" description="Helical" evidence="1">
    <location>
        <begin position="34"/>
        <end position="52"/>
    </location>
</feature>
<keyword evidence="1" id="KW-0812">Transmembrane</keyword>
<keyword evidence="3" id="KW-1185">Reference proteome</keyword>
<dbReference type="EMBL" id="MSFO01000002">
    <property type="protein sequence ID" value="PLB51450.1"/>
    <property type="molecule type" value="Genomic_DNA"/>
</dbReference>
<dbReference type="AlphaFoldDB" id="A0A2I2GEZ2"/>
<name>A0A2I2GEZ2_9EURO</name>
<evidence type="ECO:0000313" key="3">
    <source>
        <dbReference type="Proteomes" id="UP000234275"/>
    </source>
</evidence>